<dbReference type="HOGENOM" id="CLU_057828_1_0_5"/>
<dbReference type="PATRIC" id="fig|1094502.3.peg.2123"/>
<accession>N6UKY3</accession>
<dbReference type="Pfam" id="PF07996">
    <property type="entry name" value="T4SS"/>
    <property type="match status" value="1"/>
</dbReference>
<dbReference type="Gene3D" id="1.20.58.430">
    <property type="entry name" value="Type IV secretion system, VirB5-domain"/>
    <property type="match status" value="1"/>
</dbReference>
<dbReference type="InterPro" id="IPR014158">
    <property type="entry name" value="T4SS_VirB5"/>
</dbReference>
<comment type="caution">
    <text evidence="1">The sequence shown here is derived from an EMBL/GenBank/DDBJ whole genome shotgun (WGS) entry which is preliminary data.</text>
</comment>
<evidence type="ECO:0000313" key="1">
    <source>
        <dbReference type="EMBL" id="ENN93039.1"/>
    </source>
</evidence>
<dbReference type="SUPFAM" id="SSF101082">
    <property type="entry name" value="Typo IV secretion system protein TraC"/>
    <property type="match status" value="1"/>
</dbReference>
<name>N6UKY3_BARVB</name>
<dbReference type="EMBL" id="AGWD01000027">
    <property type="protein sequence ID" value="ENN93039.1"/>
    <property type="molecule type" value="Genomic_DNA"/>
</dbReference>
<organism evidence="1 2">
    <name type="scientific">Bartonella vinsonii subsp. berkhoffii str. Tweed</name>
    <dbReference type="NCBI Taxonomy" id="1094502"/>
    <lineage>
        <taxon>Bacteria</taxon>
        <taxon>Pseudomonadati</taxon>
        <taxon>Pseudomonadota</taxon>
        <taxon>Alphaproteobacteria</taxon>
        <taxon>Hyphomicrobiales</taxon>
        <taxon>Bartonellaceae</taxon>
        <taxon>Bartonella</taxon>
    </lineage>
</organism>
<reference evidence="1 2" key="1">
    <citation type="journal article" date="2013" name="PLoS Genet.">
        <title>A gene transfer agent and a dynamic repertoire of secretion systems hold the keys to the explosive radiation of the emerging pathogen Bartonella.</title>
        <authorList>
            <person name="Guy L."/>
            <person name="Nystedt B."/>
            <person name="Toft C."/>
            <person name="Zaremba-Niedzwiedzka K."/>
            <person name="Berglund E.C."/>
            <person name="Granberg F."/>
            <person name="Naslund K."/>
            <person name="Eriksson A.S."/>
            <person name="Andersson S.G."/>
        </authorList>
    </citation>
    <scope>NUCLEOTIDE SEQUENCE [LARGE SCALE GENOMIC DNA]</scope>
    <source>
        <strain evidence="1">Tweed</strain>
    </source>
</reference>
<proteinExistence type="predicted"/>
<dbReference type="Proteomes" id="UP000014011">
    <property type="component" value="Unassembled WGS sequence"/>
</dbReference>
<gene>
    <name evidence="1" type="primary">trwJ3</name>
    <name evidence="1" type="ORF">BVtw_16940</name>
</gene>
<sequence>MRKLTIIVTVSVILATLNSARSTEIKEDTISLLEKIHKSITGIRAETLKTKEDDGTLLLPNPRHIYDQSKRDDVTKKAPKSFQEIIKDENELRDSPVDDAREKLDWRSQYAAVIDKVIVLQAFQETEKRFEEIAKILTKVTETQDLKGIAELELRMKGMLAMIQNESTKLQMVAHSSNTEQALINRLKRKRNVQILQQKNTQMPKIR</sequence>
<dbReference type="RefSeq" id="WP_010705856.1">
    <property type="nucleotide sequence ID" value="NZ_KB915638.1"/>
</dbReference>
<evidence type="ECO:0000313" key="2">
    <source>
        <dbReference type="Proteomes" id="UP000014011"/>
    </source>
</evidence>
<dbReference type="AlphaFoldDB" id="N6UKY3"/>
<protein>
    <submittedName>
        <fullName evidence="1">TrwJ protein</fullName>
    </submittedName>
</protein>
<dbReference type="CDD" id="cd14262">
    <property type="entry name" value="VirB5_like"/>
    <property type="match status" value="1"/>
</dbReference>
<dbReference type="InterPro" id="IPR023220">
    <property type="entry name" value="T4SS_VirB5-domain"/>
</dbReference>